<dbReference type="Proteomes" id="UP001519309">
    <property type="component" value="Unassembled WGS sequence"/>
</dbReference>
<name>A0ABS4M996_9ACTN</name>
<organism evidence="1 2">
    <name type="scientific">Streptomyces griseochromogenes</name>
    <dbReference type="NCBI Taxonomy" id="68214"/>
    <lineage>
        <taxon>Bacteria</taxon>
        <taxon>Bacillati</taxon>
        <taxon>Actinomycetota</taxon>
        <taxon>Actinomycetes</taxon>
        <taxon>Kitasatosporales</taxon>
        <taxon>Streptomycetaceae</taxon>
        <taxon>Streptomyces</taxon>
    </lineage>
</organism>
<proteinExistence type="predicted"/>
<reference evidence="1 2" key="1">
    <citation type="submission" date="2021-03" db="EMBL/GenBank/DDBJ databases">
        <title>Genomic Encyclopedia of Type Strains, Phase IV (KMG-IV): sequencing the most valuable type-strain genomes for metagenomic binning, comparative biology and taxonomic classification.</title>
        <authorList>
            <person name="Goeker M."/>
        </authorList>
    </citation>
    <scope>NUCLEOTIDE SEQUENCE [LARGE SCALE GENOMIC DNA]</scope>
    <source>
        <strain evidence="1 2">DSM 40499</strain>
    </source>
</reference>
<protein>
    <recommendedName>
        <fullName evidence="3">Transposase</fullName>
    </recommendedName>
</protein>
<gene>
    <name evidence="1" type="ORF">J2Z21_008953</name>
</gene>
<dbReference type="EMBL" id="JAGGLP010000036">
    <property type="protein sequence ID" value="MBP2055936.1"/>
    <property type="molecule type" value="Genomic_DNA"/>
</dbReference>
<keyword evidence="2" id="KW-1185">Reference proteome</keyword>
<evidence type="ECO:0008006" key="3">
    <source>
        <dbReference type="Google" id="ProtNLM"/>
    </source>
</evidence>
<comment type="caution">
    <text evidence="1">The sequence shown here is derived from an EMBL/GenBank/DDBJ whole genome shotgun (WGS) entry which is preliminary data.</text>
</comment>
<sequence>MQGLLGAMRYGNLAVRYQAPARIAVLNARL</sequence>
<evidence type="ECO:0000313" key="1">
    <source>
        <dbReference type="EMBL" id="MBP2055936.1"/>
    </source>
</evidence>
<evidence type="ECO:0000313" key="2">
    <source>
        <dbReference type="Proteomes" id="UP001519309"/>
    </source>
</evidence>
<accession>A0ABS4M996</accession>